<reference evidence="3" key="1">
    <citation type="submission" date="2020-10" db="EMBL/GenBank/DDBJ databases">
        <authorList>
            <person name="Gilroy R."/>
        </authorList>
    </citation>
    <scope>NUCLEOTIDE SEQUENCE</scope>
    <source>
        <strain evidence="3">8207</strain>
    </source>
</reference>
<sequence>MNTDIIIRLLQNSGFHILGTDSTYLYLEDPSCILRSFETFIEYAWIVIVCITGVLLFGWAISMIRGAKNDIFTNLRNLIIMFGTLSAAVPIVNMIWGDDLFARGCRTIQVSFDELNKLLDARNMELGNNNKYNLYEEFNIYDSGVPTTPYASAPVSGAGTPMVPDVSVSSDGISAAINPAVPHAPAVATRDTATLQTPRDTRGTERPIRAHAASRDVIYTGSDGTQYRRTGGSRAWRNNNPGNIRYSEFSRRAGAIGEAGGFAVFPDEETGNRAISALLRTDSYNRLTVAGAISRYAPPTENNTSAYHRRIEQLTGLSINRRMSDLSDAELARVASAIRQIEGWTPGRTVAG</sequence>
<protein>
    <submittedName>
        <fullName evidence="3">Uncharacterized protein</fullName>
    </submittedName>
</protein>
<keyword evidence="2" id="KW-1133">Transmembrane helix</keyword>
<dbReference type="Proteomes" id="UP000823630">
    <property type="component" value="Unassembled WGS sequence"/>
</dbReference>
<feature type="transmembrane region" description="Helical" evidence="2">
    <location>
        <begin position="75"/>
        <end position="96"/>
    </location>
</feature>
<gene>
    <name evidence="3" type="ORF">IAC69_03110</name>
</gene>
<dbReference type="EMBL" id="JADINC010000049">
    <property type="protein sequence ID" value="MBO8425443.1"/>
    <property type="molecule type" value="Genomic_DNA"/>
</dbReference>
<feature type="transmembrane region" description="Helical" evidence="2">
    <location>
        <begin position="43"/>
        <end position="63"/>
    </location>
</feature>
<keyword evidence="2" id="KW-0812">Transmembrane</keyword>
<evidence type="ECO:0000313" key="3">
    <source>
        <dbReference type="EMBL" id="MBO8425443.1"/>
    </source>
</evidence>
<comment type="caution">
    <text evidence="3">The sequence shown here is derived from an EMBL/GenBank/DDBJ whole genome shotgun (WGS) entry which is preliminary data.</text>
</comment>
<organism evidence="3 4">
    <name type="scientific">Candidatus Enterousia avistercoris</name>
    <dbReference type="NCBI Taxonomy" id="2840788"/>
    <lineage>
        <taxon>Bacteria</taxon>
        <taxon>Pseudomonadati</taxon>
        <taxon>Pseudomonadota</taxon>
        <taxon>Alphaproteobacteria</taxon>
        <taxon>Candidatus Enterousia</taxon>
    </lineage>
</organism>
<reference evidence="3" key="2">
    <citation type="journal article" date="2021" name="PeerJ">
        <title>Extensive microbial diversity within the chicken gut microbiome revealed by metagenomics and culture.</title>
        <authorList>
            <person name="Gilroy R."/>
            <person name="Ravi A."/>
            <person name="Getino M."/>
            <person name="Pursley I."/>
            <person name="Horton D.L."/>
            <person name="Alikhan N.F."/>
            <person name="Baker D."/>
            <person name="Gharbi K."/>
            <person name="Hall N."/>
            <person name="Watson M."/>
            <person name="Adriaenssens E.M."/>
            <person name="Foster-Nyarko E."/>
            <person name="Jarju S."/>
            <person name="Secka A."/>
            <person name="Antonio M."/>
            <person name="Oren A."/>
            <person name="Chaudhuri R.R."/>
            <person name="La Ragione R."/>
            <person name="Hildebrand F."/>
            <person name="Pallen M.J."/>
        </authorList>
    </citation>
    <scope>NUCLEOTIDE SEQUENCE</scope>
    <source>
        <strain evidence="3">8207</strain>
    </source>
</reference>
<dbReference type="AlphaFoldDB" id="A0A9D9DF68"/>
<evidence type="ECO:0000313" key="4">
    <source>
        <dbReference type="Proteomes" id="UP000823630"/>
    </source>
</evidence>
<evidence type="ECO:0000256" key="2">
    <source>
        <dbReference type="SAM" id="Phobius"/>
    </source>
</evidence>
<feature type="region of interest" description="Disordered" evidence="1">
    <location>
        <begin position="186"/>
        <end position="205"/>
    </location>
</feature>
<proteinExistence type="predicted"/>
<keyword evidence="2" id="KW-0472">Membrane</keyword>
<accession>A0A9D9DF68</accession>
<name>A0A9D9DF68_9PROT</name>
<evidence type="ECO:0000256" key="1">
    <source>
        <dbReference type="SAM" id="MobiDB-lite"/>
    </source>
</evidence>